<reference evidence="4 5" key="1">
    <citation type="journal article" date="2016" name="Nat. Commun.">
        <title>Thousands of microbial genomes shed light on interconnected biogeochemical processes in an aquifer system.</title>
        <authorList>
            <person name="Anantharaman K."/>
            <person name="Brown C.T."/>
            <person name="Hug L.A."/>
            <person name="Sharon I."/>
            <person name="Castelle C.J."/>
            <person name="Probst A.J."/>
            <person name="Thomas B.C."/>
            <person name="Singh A."/>
            <person name="Wilkins M.J."/>
            <person name="Karaoz U."/>
            <person name="Brodie E.L."/>
            <person name="Williams K.H."/>
            <person name="Hubbard S.S."/>
            <person name="Banfield J.F."/>
        </authorList>
    </citation>
    <scope>NUCLEOTIDE SEQUENCE [LARGE SCALE GENOMIC DNA]</scope>
</reference>
<evidence type="ECO:0000259" key="3">
    <source>
        <dbReference type="PROSITE" id="PS50110"/>
    </source>
</evidence>
<dbReference type="InterPro" id="IPR001789">
    <property type="entry name" value="Sig_transdc_resp-reg_receiver"/>
</dbReference>
<proteinExistence type="predicted"/>
<sequence length="123" mass="13791">MAKKILIIEDEKILRELLSAKLLREGYDVETAKDGAEGLRVTQEVRPDLVLLDIFMPKLSGFEVLEILRNDVQLRNIPVIVISNSGQPSELEQAKDLGAIDVLIKTAFDPQEVIDKIARQIGR</sequence>
<dbReference type="InterPro" id="IPR050595">
    <property type="entry name" value="Bact_response_regulator"/>
</dbReference>
<dbReference type="GO" id="GO:0000160">
    <property type="term" value="P:phosphorelay signal transduction system"/>
    <property type="evidence" value="ECO:0007669"/>
    <property type="project" value="InterPro"/>
</dbReference>
<evidence type="ECO:0000313" key="4">
    <source>
        <dbReference type="EMBL" id="OHA68292.1"/>
    </source>
</evidence>
<organism evidence="4 5">
    <name type="scientific">Candidatus Wildermuthbacteria bacterium RIFCSPHIGHO2_02_FULL_47_17</name>
    <dbReference type="NCBI Taxonomy" id="1802452"/>
    <lineage>
        <taxon>Bacteria</taxon>
        <taxon>Candidatus Wildermuthiibacteriota</taxon>
    </lineage>
</organism>
<dbReference type="CDD" id="cd00156">
    <property type="entry name" value="REC"/>
    <property type="match status" value="1"/>
</dbReference>
<accession>A0A1G2R7P7</accession>
<dbReference type="EMBL" id="MHTX01000019">
    <property type="protein sequence ID" value="OHA68292.1"/>
    <property type="molecule type" value="Genomic_DNA"/>
</dbReference>
<dbReference type="PROSITE" id="PS50110">
    <property type="entry name" value="RESPONSE_REGULATORY"/>
    <property type="match status" value="1"/>
</dbReference>
<evidence type="ECO:0000256" key="2">
    <source>
        <dbReference type="PROSITE-ProRule" id="PRU00169"/>
    </source>
</evidence>
<feature type="modified residue" description="4-aspartylphosphate" evidence="2">
    <location>
        <position position="53"/>
    </location>
</feature>
<dbReference type="Proteomes" id="UP000179258">
    <property type="component" value="Unassembled WGS sequence"/>
</dbReference>
<comment type="caution">
    <text evidence="4">The sequence shown here is derived from an EMBL/GenBank/DDBJ whole genome shotgun (WGS) entry which is preliminary data.</text>
</comment>
<dbReference type="AlphaFoldDB" id="A0A1G2R7P7"/>
<dbReference type="SMART" id="SM00448">
    <property type="entry name" value="REC"/>
    <property type="match status" value="1"/>
</dbReference>
<name>A0A1G2R7P7_9BACT</name>
<dbReference type="PANTHER" id="PTHR44591">
    <property type="entry name" value="STRESS RESPONSE REGULATOR PROTEIN 1"/>
    <property type="match status" value="1"/>
</dbReference>
<gene>
    <name evidence="4" type="ORF">A3D59_03990</name>
</gene>
<dbReference type="SUPFAM" id="SSF52172">
    <property type="entry name" value="CheY-like"/>
    <property type="match status" value="1"/>
</dbReference>
<evidence type="ECO:0000256" key="1">
    <source>
        <dbReference type="ARBA" id="ARBA00022553"/>
    </source>
</evidence>
<keyword evidence="1 2" id="KW-0597">Phosphoprotein</keyword>
<dbReference type="InterPro" id="IPR011006">
    <property type="entry name" value="CheY-like_superfamily"/>
</dbReference>
<feature type="domain" description="Response regulatory" evidence="3">
    <location>
        <begin position="4"/>
        <end position="120"/>
    </location>
</feature>
<evidence type="ECO:0000313" key="5">
    <source>
        <dbReference type="Proteomes" id="UP000179258"/>
    </source>
</evidence>
<protein>
    <recommendedName>
        <fullName evidence="3">Response regulatory domain-containing protein</fullName>
    </recommendedName>
</protein>
<dbReference type="Gene3D" id="3.40.50.2300">
    <property type="match status" value="1"/>
</dbReference>
<dbReference type="Pfam" id="PF00072">
    <property type="entry name" value="Response_reg"/>
    <property type="match status" value="1"/>
</dbReference>
<dbReference type="PANTHER" id="PTHR44591:SF3">
    <property type="entry name" value="RESPONSE REGULATORY DOMAIN-CONTAINING PROTEIN"/>
    <property type="match status" value="1"/>
</dbReference>